<dbReference type="PANTHER" id="PTHR19229:SF36">
    <property type="entry name" value="ATP-BINDING CASSETTE SUB-FAMILY A MEMBER 2"/>
    <property type="match status" value="1"/>
</dbReference>
<dbReference type="GO" id="GO:0005524">
    <property type="term" value="F:ATP binding"/>
    <property type="evidence" value="ECO:0007669"/>
    <property type="project" value="UniProtKB-KW"/>
</dbReference>
<evidence type="ECO:0000256" key="4">
    <source>
        <dbReference type="ARBA" id="ARBA00022692"/>
    </source>
</evidence>
<accession>A0A4P9XJP2</accession>
<keyword evidence="4" id="KW-0812">Transmembrane</keyword>
<dbReference type="CDD" id="cd03263">
    <property type="entry name" value="ABC_subfamily_A"/>
    <property type="match status" value="1"/>
</dbReference>
<dbReference type="GO" id="GO:0140359">
    <property type="term" value="F:ABC-type transporter activity"/>
    <property type="evidence" value="ECO:0007669"/>
    <property type="project" value="InterPro"/>
</dbReference>
<dbReference type="AlphaFoldDB" id="A0A4P9XJP2"/>
<evidence type="ECO:0000256" key="2">
    <source>
        <dbReference type="ARBA" id="ARBA00008869"/>
    </source>
</evidence>
<feature type="non-terminal residue" evidence="11">
    <location>
        <position position="208"/>
    </location>
</feature>
<dbReference type="SUPFAM" id="SSF52540">
    <property type="entry name" value="P-loop containing nucleoside triphosphate hydrolases"/>
    <property type="match status" value="1"/>
</dbReference>
<dbReference type="GO" id="GO:0016020">
    <property type="term" value="C:membrane"/>
    <property type="evidence" value="ECO:0007669"/>
    <property type="project" value="UniProtKB-SubCell"/>
</dbReference>
<dbReference type="FunFam" id="3.40.50.300:FF:000335">
    <property type="entry name" value="ATP binding cassette subfamily A member 5"/>
    <property type="match status" value="1"/>
</dbReference>
<sequence length="208" mass="22668">GPKTVLDGIWMATRTTECFGYLGPNGAGKTTTLKILTGQLEATAGTATICDLPIKPYDTRIHSLLGVCPQHDVLWENLSAREHLHCFARIKGVAPAEVAGAVEEIIQMLDLPEVADRPAKSYSGGNKRRLSLAMACIGQPRVVFLDEPTTGVDVGVRRKIWNCIHRLKQRASIVLTTHSMEEAEELCDRIAVMVNGKVQAIGTAQRLK</sequence>
<proteinExistence type="inferred from homology"/>
<dbReference type="InterPro" id="IPR003439">
    <property type="entry name" value="ABC_transporter-like_ATP-bd"/>
</dbReference>
<dbReference type="InterPro" id="IPR027417">
    <property type="entry name" value="P-loop_NTPase"/>
</dbReference>
<keyword evidence="7" id="KW-0067">ATP-binding</keyword>
<keyword evidence="6" id="KW-0547">Nucleotide-binding</keyword>
<dbReference type="STRING" id="78915.A0A4P9XJP2"/>
<comment type="similarity">
    <text evidence="2">Belongs to the ABC transporter superfamily. ABCA family.</text>
</comment>
<reference evidence="12" key="1">
    <citation type="journal article" date="2018" name="Nat. Microbiol.">
        <title>Leveraging single-cell genomics to expand the fungal tree of life.</title>
        <authorList>
            <person name="Ahrendt S.R."/>
            <person name="Quandt C.A."/>
            <person name="Ciobanu D."/>
            <person name="Clum A."/>
            <person name="Salamov A."/>
            <person name="Andreopoulos B."/>
            <person name="Cheng J.F."/>
            <person name="Woyke T."/>
            <person name="Pelin A."/>
            <person name="Henrissat B."/>
            <person name="Reynolds N.K."/>
            <person name="Benny G.L."/>
            <person name="Smith M.E."/>
            <person name="James T.Y."/>
            <person name="Grigoriev I.V."/>
        </authorList>
    </citation>
    <scope>NUCLEOTIDE SEQUENCE [LARGE SCALE GENOMIC DNA]</scope>
    <source>
        <strain evidence="12">RSA 1356</strain>
    </source>
</reference>
<feature type="non-terminal residue" evidence="11">
    <location>
        <position position="1"/>
    </location>
</feature>
<dbReference type="GO" id="GO:0005319">
    <property type="term" value="F:lipid transporter activity"/>
    <property type="evidence" value="ECO:0007669"/>
    <property type="project" value="TreeGrafter"/>
</dbReference>
<name>A0A4P9XJP2_9FUNG</name>
<dbReference type="Proteomes" id="UP000271241">
    <property type="component" value="Unassembled WGS sequence"/>
</dbReference>
<keyword evidence="8" id="KW-1133">Transmembrane helix</keyword>
<dbReference type="Gene3D" id="3.40.50.300">
    <property type="entry name" value="P-loop containing nucleotide triphosphate hydrolases"/>
    <property type="match status" value="1"/>
</dbReference>
<evidence type="ECO:0000256" key="1">
    <source>
        <dbReference type="ARBA" id="ARBA00004141"/>
    </source>
</evidence>
<dbReference type="InterPro" id="IPR026082">
    <property type="entry name" value="ABCA"/>
</dbReference>
<dbReference type="SMART" id="SM00382">
    <property type="entry name" value="AAA"/>
    <property type="match status" value="1"/>
</dbReference>
<evidence type="ECO:0000256" key="8">
    <source>
        <dbReference type="ARBA" id="ARBA00022989"/>
    </source>
</evidence>
<keyword evidence="11" id="KW-0378">Hydrolase</keyword>
<evidence type="ECO:0000313" key="11">
    <source>
        <dbReference type="EMBL" id="RKP05997.1"/>
    </source>
</evidence>
<dbReference type="Pfam" id="PF00005">
    <property type="entry name" value="ABC_tran"/>
    <property type="match status" value="1"/>
</dbReference>
<evidence type="ECO:0000256" key="7">
    <source>
        <dbReference type="ARBA" id="ARBA00022840"/>
    </source>
</evidence>
<keyword evidence="9" id="KW-0472">Membrane</keyword>
<organism evidence="11 12">
    <name type="scientific">Thamnocephalis sphaerospora</name>
    <dbReference type="NCBI Taxonomy" id="78915"/>
    <lineage>
        <taxon>Eukaryota</taxon>
        <taxon>Fungi</taxon>
        <taxon>Fungi incertae sedis</taxon>
        <taxon>Zoopagomycota</taxon>
        <taxon>Zoopagomycotina</taxon>
        <taxon>Zoopagomycetes</taxon>
        <taxon>Zoopagales</taxon>
        <taxon>Sigmoideomycetaceae</taxon>
        <taxon>Thamnocephalis</taxon>
    </lineage>
</organism>
<gene>
    <name evidence="11" type="ORF">THASP1DRAFT_9145</name>
</gene>
<evidence type="ECO:0000256" key="3">
    <source>
        <dbReference type="ARBA" id="ARBA00022448"/>
    </source>
</evidence>
<keyword evidence="12" id="KW-1185">Reference proteome</keyword>
<evidence type="ECO:0000256" key="9">
    <source>
        <dbReference type="ARBA" id="ARBA00023136"/>
    </source>
</evidence>
<comment type="subcellular location">
    <subcellularLocation>
        <location evidence="1">Membrane</location>
        <topology evidence="1">Multi-pass membrane protein</topology>
    </subcellularLocation>
</comment>
<dbReference type="OrthoDB" id="8061355at2759"/>
<keyword evidence="5" id="KW-0677">Repeat</keyword>
<evidence type="ECO:0000313" key="12">
    <source>
        <dbReference type="Proteomes" id="UP000271241"/>
    </source>
</evidence>
<feature type="domain" description="ABC transporter" evidence="10">
    <location>
        <begin position="1"/>
        <end position="208"/>
    </location>
</feature>
<dbReference type="GO" id="GO:0016887">
    <property type="term" value="F:ATP hydrolysis activity"/>
    <property type="evidence" value="ECO:0007669"/>
    <property type="project" value="InterPro"/>
</dbReference>
<evidence type="ECO:0000256" key="6">
    <source>
        <dbReference type="ARBA" id="ARBA00022741"/>
    </source>
</evidence>
<dbReference type="PANTHER" id="PTHR19229">
    <property type="entry name" value="ATP-BINDING CASSETTE TRANSPORTER SUBFAMILY A ABCA"/>
    <property type="match status" value="1"/>
</dbReference>
<dbReference type="EMBL" id="KZ992979">
    <property type="protein sequence ID" value="RKP05997.1"/>
    <property type="molecule type" value="Genomic_DNA"/>
</dbReference>
<dbReference type="PROSITE" id="PS50893">
    <property type="entry name" value="ABC_TRANSPORTER_2"/>
    <property type="match status" value="1"/>
</dbReference>
<dbReference type="InterPro" id="IPR003593">
    <property type="entry name" value="AAA+_ATPase"/>
</dbReference>
<evidence type="ECO:0000259" key="10">
    <source>
        <dbReference type="PROSITE" id="PS50893"/>
    </source>
</evidence>
<evidence type="ECO:0000256" key="5">
    <source>
        <dbReference type="ARBA" id="ARBA00022737"/>
    </source>
</evidence>
<keyword evidence="3" id="KW-0813">Transport</keyword>
<protein>
    <submittedName>
        <fullName evidence="11">P-loop containing nucleoside triphosphate hydrolase protein</fullName>
    </submittedName>
</protein>